<protein>
    <submittedName>
        <fullName evidence="1">16721_t:CDS:1</fullName>
    </submittedName>
</protein>
<name>A0ACA9PHH9_9GLOM</name>
<sequence>MIFHACNSIQYCVELYPLFSAHCLQLLQVLNAFPIEVYPNSSCFCVLLHLGQRCFFSKFRILLSFSSEFLLKYVFHSFLFNLQLLQVLYTFSDDSLNDSGYSNIVLQLVQYWLVDISWFIRS</sequence>
<dbReference type="EMBL" id="CAJVPU010027537">
    <property type="protein sequence ID" value="CAG8704067.1"/>
    <property type="molecule type" value="Genomic_DNA"/>
</dbReference>
<keyword evidence="2" id="KW-1185">Reference proteome</keyword>
<organism evidence="1 2">
    <name type="scientific">Dentiscutata heterogama</name>
    <dbReference type="NCBI Taxonomy" id="1316150"/>
    <lineage>
        <taxon>Eukaryota</taxon>
        <taxon>Fungi</taxon>
        <taxon>Fungi incertae sedis</taxon>
        <taxon>Mucoromycota</taxon>
        <taxon>Glomeromycotina</taxon>
        <taxon>Glomeromycetes</taxon>
        <taxon>Diversisporales</taxon>
        <taxon>Gigasporaceae</taxon>
        <taxon>Dentiscutata</taxon>
    </lineage>
</organism>
<evidence type="ECO:0000313" key="1">
    <source>
        <dbReference type="EMBL" id="CAG8704067.1"/>
    </source>
</evidence>
<proteinExistence type="predicted"/>
<comment type="caution">
    <text evidence="1">The sequence shown here is derived from an EMBL/GenBank/DDBJ whole genome shotgun (WGS) entry which is preliminary data.</text>
</comment>
<reference evidence="1" key="1">
    <citation type="submission" date="2021-06" db="EMBL/GenBank/DDBJ databases">
        <authorList>
            <person name="Kallberg Y."/>
            <person name="Tangrot J."/>
            <person name="Rosling A."/>
        </authorList>
    </citation>
    <scope>NUCLEOTIDE SEQUENCE</scope>
    <source>
        <strain evidence="1">IL203A</strain>
    </source>
</reference>
<dbReference type="Proteomes" id="UP000789702">
    <property type="component" value="Unassembled WGS sequence"/>
</dbReference>
<evidence type="ECO:0000313" key="2">
    <source>
        <dbReference type="Proteomes" id="UP000789702"/>
    </source>
</evidence>
<accession>A0ACA9PHH9</accession>
<gene>
    <name evidence="1" type="ORF">DHETER_LOCUS11904</name>
</gene>
<feature type="non-terminal residue" evidence="1">
    <location>
        <position position="122"/>
    </location>
</feature>